<accession>A0ABP0NA98</accession>
<sequence>MGNVLGIPVVLPRFCVSDICTKNQDVVLAERVAGMSDVEDFDGLLGLALPRDSQNP</sequence>
<protein>
    <submittedName>
        <fullName evidence="1">Uncharacterized protein</fullName>
    </submittedName>
</protein>
<evidence type="ECO:0000313" key="2">
    <source>
        <dbReference type="Proteomes" id="UP001642464"/>
    </source>
</evidence>
<reference evidence="1 2" key="1">
    <citation type="submission" date="2024-02" db="EMBL/GenBank/DDBJ databases">
        <authorList>
            <person name="Chen Y."/>
            <person name="Shah S."/>
            <person name="Dougan E. K."/>
            <person name="Thang M."/>
            <person name="Chan C."/>
        </authorList>
    </citation>
    <scope>NUCLEOTIDE SEQUENCE [LARGE SCALE GENOMIC DNA]</scope>
</reference>
<gene>
    <name evidence="1" type="ORF">SCF082_LOCUS31814</name>
</gene>
<keyword evidence="2" id="KW-1185">Reference proteome</keyword>
<evidence type="ECO:0000313" key="1">
    <source>
        <dbReference type="EMBL" id="CAK9060398.1"/>
    </source>
</evidence>
<proteinExistence type="predicted"/>
<organism evidence="1 2">
    <name type="scientific">Durusdinium trenchii</name>
    <dbReference type="NCBI Taxonomy" id="1381693"/>
    <lineage>
        <taxon>Eukaryota</taxon>
        <taxon>Sar</taxon>
        <taxon>Alveolata</taxon>
        <taxon>Dinophyceae</taxon>
        <taxon>Suessiales</taxon>
        <taxon>Symbiodiniaceae</taxon>
        <taxon>Durusdinium</taxon>
    </lineage>
</organism>
<name>A0ABP0NA98_9DINO</name>
<comment type="caution">
    <text evidence="1">The sequence shown here is derived from an EMBL/GenBank/DDBJ whole genome shotgun (WGS) entry which is preliminary data.</text>
</comment>
<dbReference type="EMBL" id="CAXAMM010027224">
    <property type="protein sequence ID" value="CAK9060398.1"/>
    <property type="molecule type" value="Genomic_DNA"/>
</dbReference>
<dbReference type="Proteomes" id="UP001642464">
    <property type="component" value="Unassembled WGS sequence"/>
</dbReference>
<feature type="non-terminal residue" evidence="1">
    <location>
        <position position="56"/>
    </location>
</feature>